<organism evidence="2 3">
    <name type="scientific">Zostera marina</name>
    <name type="common">Eelgrass</name>
    <dbReference type="NCBI Taxonomy" id="29655"/>
    <lineage>
        <taxon>Eukaryota</taxon>
        <taxon>Viridiplantae</taxon>
        <taxon>Streptophyta</taxon>
        <taxon>Embryophyta</taxon>
        <taxon>Tracheophyta</taxon>
        <taxon>Spermatophyta</taxon>
        <taxon>Magnoliopsida</taxon>
        <taxon>Liliopsida</taxon>
        <taxon>Zosteraceae</taxon>
        <taxon>Zostera</taxon>
    </lineage>
</organism>
<dbReference type="EMBL" id="LFYR01000753">
    <property type="protein sequence ID" value="KMZ69717.1"/>
    <property type="molecule type" value="Genomic_DNA"/>
</dbReference>
<accession>A0A0K9PNC5</accession>
<keyword evidence="3" id="KW-1185">Reference proteome</keyword>
<evidence type="ECO:0000313" key="3">
    <source>
        <dbReference type="Proteomes" id="UP000036987"/>
    </source>
</evidence>
<keyword evidence="1" id="KW-0732">Signal</keyword>
<name>A0A0K9PNC5_ZOSMR</name>
<feature type="chain" id="PRO_5005527863" description="Glycine-rich protein" evidence="1">
    <location>
        <begin position="25"/>
        <end position="121"/>
    </location>
</feature>
<reference evidence="3" key="1">
    <citation type="journal article" date="2016" name="Nature">
        <title>The genome of the seagrass Zostera marina reveals angiosperm adaptation to the sea.</title>
        <authorList>
            <person name="Olsen J.L."/>
            <person name="Rouze P."/>
            <person name="Verhelst B."/>
            <person name="Lin Y.-C."/>
            <person name="Bayer T."/>
            <person name="Collen J."/>
            <person name="Dattolo E."/>
            <person name="De Paoli E."/>
            <person name="Dittami S."/>
            <person name="Maumus F."/>
            <person name="Michel G."/>
            <person name="Kersting A."/>
            <person name="Lauritano C."/>
            <person name="Lohaus R."/>
            <person name="Toepel M."/>
            <person name="Tonon T."/>
            <person name="Vanneste K."/>
            <person name="Amirebrahimi M."/>
            <person name="Brakel J."/>
            <person name="Bostroem C."/>
            <person name="Chovatia M."/>
            <person name="Grimwood J."/>
            <person name="Jenkins J.W."/>
            <person name="Jueterbock A."/>
            <person name="Mraz A."/>
            <person name="Stam W.T."/>
            <person name="Tice H."/>
            <person name="Bornberg-Bauer E."/>
            <person name="Green P.J."/>
            <person name="Pearson G.A."/>
            <person name="Procaccini G."/>
            <person name="Duarte C.M."/>
            <person name="Schmutz J."/>
            <person name="Reusch T.B.H."/>
            <person name="Van de Peer Y."/>
        </authorList>
    </citation>
    <scope>NUCLEOTIDE SEQUENCE [LARGE SCALE GENOMIC DNA]</scope>
    <source>
        <strain evidence="3">cv. Finnish</strain>
    </source>
</reference>
<dbReference type="AlphaFoldDB" id="A0A0K9PNC5"/>
<evidence type="ECO:0000256" key="1">
    <source>
        <dbReference type="SAM" id="SignalP"/>
    </source>
</evidence>
<gene>
    <name evidence="2" type="ORF">ZOSMA_208G00080</name>
</gene>
<comment type="caution">
    <text evidence="2">The sequence shown here is derived from an EMBL/GenBank/DDBJ whole genome shotgun (WGS) entry which is preliminary data.</text>
</comment>
<proteinExistence type="predicted"/>
<sequence length="121" mass="13346">MSSSVCQKLAICILVLHFLTLTSASRLLKQFYGYRDGLPIDGGSGRALACSESERCNHSIASKDRYGFSTGRRYQSGYFRGRFDDARYNRFRRIGFTYGGGRTGGLVSKEDYEGGGGGGDW</sequence>
<evidence type="ECO:0000313" key="2">
    <source>
        <dbReference type="EMBL" id="KMZ69717.1"/>
    </source>
</evidence>
<protein>
    <recommendedName>
        <fullName evidence="4">Glycine-rich protein</fullName>
    </recommendedName>
</protein>
<dbReference type="Proteomes" id="UP000036987">
    <property type="component" value="Unassembled WGS sequence"/>
</dbReference>
<evidence type="ECO:0008006" key="4">
    <source>
        <dbReference type="Google" id="ProtNLM"/>
    </source>
</evidence>
<feature type="signal peptide" evidence="1">
    <location>
        <begin position="1"/>
        <end position="24"/>
    </location>
</feature>